<evidence type="ECO:0000256" key="13">
    <source>
        <dbReference type="SAM" id="Phobius"/>
    </source>
</evidence>
<feature type="modified residue" description="Pyruvic acid (Ser); by autocatalysis" evidence="12">
    <location>
        <position position="377"/>
    </location>
</feature>
<keyword evidence="10 12" id="KW-1208">Phospholipid metabolism</keyword>
<keyword evidence="15" id="KW-1185">Reference proteome</keyword>
<feature type="chain" id="PRO_5043065939" description="Phosphatidylserine decarboxylase 1 beta chain" evidence="12">
    <location>
        <begin position="1"/>
        <end position="376"/>
    </location>
</feature>
<feature type="active site" description="Schiff-base intermediate with substrate; via pyruvic acid; for decarboxylase activity" evidence="12">
    <location>
        <position position="377"/>
    </location>
</feature>
<evidence type="ECO:0000256" key="9">
    <source>
        <dbReference type="ARBA" id="ARBA00023239"/>
    </source>
</evidence>
<evidence type="ECO:0000256" key="8">
    <source>
        <dbReference type="ARBA" id="ARBA00023209"/>
    </source>
</evidence>
<proteinExistence type="inferred from homology"/>
<keyword evidence="5 12" id="KW-1133">Transmembrane helix</keyword>
<comment type="function">
    <text evidence="12">Catalyzes the formation of phosphatidylethanolamine (PtdEtn) from phosphatidylserine (PtdSer). Plays a central role in phospholipid metabolism and in the interorganelle trafficking of phosphatidylserine.</text>
</comment>
<evidence type="ECO:0000256" key="7">
    <source>
        <dbReference type="ARBA" id="ARBA00023136"/>
    </source>
</evidence>
<sequence length="416" mass="47020">MNRLPRLREVFKLRNIALGMVITSPVIIWIARAKDKDGNPKPASYWQVKAYEVIPLRAVSRLWGSFNSITLPVWMRPYAFRFYAYLFGVNVREAADENLKNYANLGEFFYRELKPGARSIASSLLVCPSDGKVLQFGEILDNEYIEQVKGINYKVNRLLGSPDEAPHPLPHAVTHKEGGARDDVILQRHDKFAELNGLDYTLDDIMGDKENDNQLETENVGVAAVASASKVILPESSVWITGSPESNRLYYCVIYLAPGDYHRFHSPTNWVVSKRRHFVGELFSVAPYFQSRLTDLFCVNERVALLGKWKYGFFSMTPVGATNVGSIVINFDTKLKTNTRSKDKHKCFEASYSSASPFYRGYPLLRGEEMGGFKLGSTVVLVFEAPKNFEFNVRKGQVVKMGQKLGDLTVSDRNVD</sequence>
<dbReference type="PANTHER" id="PTHR10067">
    <property type="entry name" value="PHOSPHATIDYLSERINE DECARBOXYLASE"/>
    <property type="match status" value="1"/>
</dbReference>
<dbReference type="GO" id="GO:0004609">
    <property type="term" value="F:phosphatidylserine decarboxylase activity"/>
    <property type="evidence" value="ECO:0007669"/>
    <property type="project" value="UniProtKB-UniRule"/>
</dbReference>
<dbReference type="InterPro" id="IPR033177">
    <property type="entry name" value="PSD-B"/>
</dbReference>
<feature type="active site" description="Charge relay system; for autoendoproteolytic cleavage activity" evidence="12">
    <location>
        <position position="265"/>
    </location>
</feature>
<comment type="PTM">
    <text evidence="12">Is synthesized initially as an inactive proenzyme. Formation of the active enzyme involves a self-maturation process in which the active site pyruvoyl group is generated from an internal serine residue via an autocatalytic post-translational modification. Two non-identical subunits are generated from the proenzyme in this reaction, and the pyruvate is formed at the N-terminus of the alpha chain, which is derived from the carboxyl end of the proenzyme. The autoendoproteolytic cleavage occurs by a canonical serine protease mechanism, in which the side chain hydroxyl group of the serine supplies its oxygen atom to form the C-terminus of the beta chain, while the remainder of the serine residue undergoes an oxidative deamination to produce ammonia and the pyruvoyl prosthetic group on the alpha chain. During this reaction, the Ser that is part of the protease active site of the proenzyme becomes the pyruvoyl prosthetic group, which constitutes an essential element of the active site of the mature decarboxylase.</text>
</comment>
<evidence type="ECO:0000256" key="6">
    <source>
        <dbReference type="ARBA" id="ARBA00023098"/>
    </source>
</evidence>
<feature type="site" description="Cleavage (non-hydrolytic); by autocatalysis" evidence="12">
    <location>
        <begin position="376"/>
        <end position="377"/>
    </location>
</feature>
<name>A0AAV5RIA7_STABA</name>
<keyword evidence="6 12" id="KW-0443">Lipid metabolism</keyword>
<comment type="similarity">
    <text evidence="12">Belongs to the phosphatidylserine decarboxylase family. PSD-B subfamily. Eukaryotic type I sub-subfamily.</text>
</comment>
<dbReference type="Pfam" id="PF02666">
    <property type="entry name" value="PS_Dcarbxylase"/>
    <property type="match status" value="2"/>
</dbReference>
<feature type="active site" description="Charge relay system; for autoendoproteolytic cleavage activity" evidence="12">
    <location>
        <position position="130"/>
    </location>
</feature>
<accession>A0AAV5RIA7</accession>
<keyword evidence="12" id="KW-0999">Mitochondrion inner membrane</keyword>
<comment type="subcellular location">
    <molecule>Phosphatidylserine decarboxylase 1 alpha chain</molecule>
    <subcellularLocation>
        <location evidence="12">Mitochondrion inner membrane</location>
        <topology evidence="12">Peripheral membrane protein</topology>
        <orientation evidence="12">Intermembrane side</orientation>
    </subcellularLocation>
    <text evidence="12">Anchored to the mitochondrial inner membrane through its interaction with the integral membrane beta chain.</text>
</comment>
<keyword evidence="12" id="KW-0865">Zymogen</keyword>
<comment type="catalytic activity">
    <reaction evidence="12">
        <text>a 1,2-diacyl-sn-glycero-3-phospho-L-serine + H(+) = a 1,2-diacyl-sn-glycero-3-phosphoethanolamine + CO2</text>
        <dbReference type="Rhea" id="RHEA:20828"/>
        <dbReference type="ChEBI" id="CHEBI:15378"/>
        <dbReference type="ChEBI" id="CHEBI:16526"/>
        <dbReference type="ChEBI" id="CHEBI:57262"/>
        <dbReference type="ChEBI" id="CHEBI:64612"/>
        <dbReference type="EC" id="4.1.1.65"/>
    </reaction>
</comment>
<keyword evidence="8 12" id="KW-0594">Phospholipid biosynthesis</keyword>
<evidence type="ECO:0000313" key="15">
    <source>
        <dbReference type="Proteomes" id="UP001362899"/>
    </source>
</evidence>
<keyword evidence="9 12" id="KW-0456">Lyase</keyword>
<dbReference type="GO" id="GO:0005743">
    <property type="term" value="C:mitochondrial inner membrane"/>
    <property type="evidence" value="ECO:0007669"/>
    <property type="project" value="UniProtKB-SubCell"/>
</dbReference>
<evidence type="ECO:0000256" key="11">
    <source>
        <dbReference type="ARBA" id="ARBA00023317"/>
    </source>
</evidence>
<comment type="pathway">
    <text evidence="12">Phospholipid metabolism; phosphatidylethanolamine biosynthesis; phosphatidylethanolamine from CDP-diacylglycerol: step 2/2.</text>
</comment>
<reference evidence="14 15" key="1">
    <citation type="journal article" date="2023" name="Elife">
        <title>Identification of key yeast species and microbe-microbe interactions impacting larval growth of Drosophila in the wild.</title>
        <authorList>
            <person name="Mure A."/>
            <person name="Sugiura Y."/>
            <person name="Maeda R."/>
            <person name="Honda K."/>
            <person name="Sakurai N."/>
            <person name="Takahashi Y."/>
            <person name="Watada M."/>
            <person name="Katoh T."/>
            <person name="Gotoh A."/>
            <person name="Gotoh Y."/>
            <person name="Taniguchi I."/>
            <person name="Nakamura K."/>
            <person name="Hayashi T."/>
            <person name="Katayama T."/>
            <person name="Uemura T."/>
            <person name="Hattori Y."/>
        </authorList>
    </citation>
    <scope>NUCLEOTIDE SEQUENCE [LARGE SCALE GENOMIC DNA]</scope>
    <source>
        <strain evidence="14 15">SB-73</strain>
    </source>
</reference>
<comment type="caution">
    <text evidence="14">The sequence shown here is derived from an EMBL/GenBank/DDBJ whole genome shotgun (WGS) entry which is preliminary data.</text>
</comment>
<comment type="pathway">
    <text evidence="1">Lipid metabolism.</text>
</comment>
<comment type="subunit">
    <text evidence="12">Heterodimer of a large membrane-associated beta subunit and a small pyruvoyl-containing alpha subunit.</text>
</comment>
<keyword evidence="3 12" id="KW-0812">Transmembrane</keyword>
<feature type="topological domain" description="Mitochondrial matrix" evidence="12">
    <location>
        <begin position="1"/>
        <end position="18"/>
    </location>
</feature>
<evidence type="ECO:0000256" key="2">
    <source>
        <dbReference type="ARBA" id="ARBA00022516"/>
    </source>
</evidence>
<organism evidence="14 15">
    <name type="scientific">Starmerella bacillaris</name>
    <name type="common">Yeast</name>
    <name type="synonym">Candida zemplinina</name>
    <dbReference type="NCBI Taxonomy" id="1247836"/>
    <lineage>
        <taxon>Eukaryota</taxon>
        <taxon>Fungi</taxon>
        <taxon>Dikarya</taxon>
        <taxon>Ascomycota</taxon>
        <taxon>Saccharomycotina</taxon>
        <taxon>Dipodascomycetes</taxon>
        <taxon>Dipodascales</taxon>
        <taxon>Trichomonascaceae</taxon>
        <taxon>Starmerella</taxon>
    </lineage>
</organism>
<dbReference type="InterPro" id="IPR003817">
    <property type="entry name" value="PS_Dcarbxylase"/>
</dbReference>
<dbReference type="GO" id="GO:0016540">
    <property type="term" value="P:protein autoprocessing"/>
    <property type="evidence" value="ECO:0007669"/>
    <property type="project" value="UniProtKB-UniRule"/>
</dbReference>
<keyword evidence="11 12" id="KW-0670">Pyruvate</keyword>
<dbReference type="InterPro" id="IPR033661">
    <property type="entry name" value="PSD_type1_euk"/>
</dbReference>
<feature type="topological domain" description="Mitochondrial intermembrane" evidence="12">
    <location>
        <begin position="38"/>
        <end position="416"/>
    </location>
</feature>
<keyword evidence="7 12" id="KW-0472">Membrane</keyword>
<dbReference type="NCBIfam" id="TIGR00163">
    <property type="entry name" value="PS_decarb"/>
    <property type="match status" value="1"/>
</dbReference>
<keyword evidence="12" id="KW-0496">Mitochondrion</keyword>
<keyword evidence="4 12" id="KW-0210">Decarboxylase</keyword>
<feature type="chain" id="PRO_5043065940" description="Phosphatidylserine decarboxylase 1 alpha chain" evidence="12">
    <location>
        <begin position="377"/>
        <end position="416"/>
    </location>
</feature>
<gene>
    <name evidence="12" type="primary">PSD1</name>
    <name evidence="14" type="ORF">DASB73_022120</name>
</gene>
<dbReference type="AlphaFoldDB" id="A0AAV5RIA7"/>
<evidence type="ECO:0000256" key="10">
    <source>
        <dbReference type="ARBA" id="ARBA00023264"/>
    </source>
</evidence>
<feature type="transmembrane region" description="Helical" evidence="13">
    <location>
        <begin position="12"/>
        <end position="31"/>
    </location>
</feature>
<evidence type="ECO:0000256" key="5">
    <source>
        <dbReference type="ARBA" id="ARBA00022989"/>
    </source>
</evidence>
<dbReference type="PANTHER" id="PTHR10067:SF6">
    <property type="entry name" value="PHOSPHATIDYLSERINE DECARBOXYLASE PROENZYME, MITOCHONDRIAL"/>
    <property type="match status" value="1"/>
</dbReference>
<keyword evidence="2 12" id="KW-0444">Lipid biosynthesis</keyword>
<dbReference type="HAMAP" id="MF_03208">
    <property type="entry name" value="PS_decarb_PSD_B_type1_euk"/>
    <property type="match status" value="1"/>
</dbReference>
<dbReference type="EC" id="4.1.1.65" evidence="12"/>
<evidence type="ECO:0000256" key="1">
    <source>
        <dbReference type="ARBA" id="ARBA00005189"/>
    </source>
</evidence>
<dbReference type="Proteomes" id="UP001362899">
    <property type="component" value="Unassembled WGS sequence"/>
</dbReference>
<feature type="active site" description="Charge relay system; for autoendoproteolytic cleavage activity" evidence="12">
    <location>
        <position position="377"/>
    </location>
</feature>
<evidence type="ECO:0000256" key="3">
    <source>
        <dbReference type="ARBA" id="ARBA00022692"/>
    </source>
</evidence>
<comment type="subcellular location">
    <molecule>Phosphatidylserine decarboxylase 1 beta chain</molecule>
    <subcellularLocation>
        <location evidence="12">Mitochondrion inner membrane</location>
        <topology evidence="12">Single-pass membrane protein</topology>
        <orientation evidence="12">Intermembrane side</orientation>
    </subcellularLocation>
</comment>
<dbReference type="GO" id="GO:0006646">
    <property type="term" value="P:phosphatidylethanolamine biosynthetic process"/>
    <property type="evidence" value="ECO:0007669"/>
    <property type="project" value="UniProtKB-UniRule"/>
</dbReference>
<evidence type="ECO:0000256" key="4">
    <source>
        <dbReference type="ARBA" id="ARBA00022793"/>
    </source>
</evidence>
<protein>
    <recommendedName>
        <fullName evidence="12">Phosphatidylserine decarboxylase proenzyme 1, mitochondrial</fullName>
        <ecNumber evidence="12">4.1.1.65</ecNumber>
    </recommendedName>
    <component>
        <recommendedName>
            <fullName evidence="12">Phosphatidylserine decarboxylase 1 beta chain</fullName>
        </recommendedName>
    </component>
    <component>
        <recommendedName>
            <fullName evidence="12">Phosphatidylserine decarboxylase 1 alpha chain</fullName>
        </recommendedName>
    </component>
</protein>
<evidence type="ECO:0000313" key="14">
    <source>
        <dbReference type="EMBL" id="GMM51254.1"/>
    </source>
</evidence>
<comment type="cofactor">
    <cofactor evidence="12">
        <name>pyruvate</name>
        <dbReference type="ChEBI" id="CHEBI:15361"/>
    </cofactor>
    <text evidence="12">Binds 1 pyruvoyl group covalently per subunit.</text>
</comment>
<evidence type="ECO:0000256" key="12">
    <source>
        <dbReference type="HAMAP-Rule" id="MF_03208"/>
    </source>
</evidence>
<dbReference type="EMBL" id="BTGC01000003">
    <property type="protein sequence ID" value="GMM51254.1"/>
    <property type="molecule type" value="Genomic_DNA"/>
</dbReference>